<feature type="compositionally biased region" description="Low complexity" evidence="5">
    <location>
        <begin position="144"/>
        <end position="159"/>
    </location>
</feature>
<name>A0A163LSX0_ABSGL</name>
<dbReference type="EMBL" id="LT550921">
    <property type="protein sequence ID" value="SAL96288.1"/>
    <property type="molecule type" value="Genomic_DNA"/>
</dbReference>
<evidence type="ECO:0000256" key="3">
    <source>
        <dbReference type="ARBA" id="ARBA00022679"/>
    </source>
</evidence>
<comment type="subcellular location">
    <subcellularLocation>
        <location evidence="1">Plastid</location>
        <location evidence="1">Amyloplast</location>
    </subcellularLocation>
</comment>
<dbReference type="AlphaFoldDB" id="A0A163LSX0"/>
<keyword evidence="9" id="KW-1185">Reference proteome</keyword>
<accession>A0A163LSX0</accession>
<dbReference type="STRING" id="4829.A0A163LSX0"/>
<feature type="domain" description="Glycosyl transferase family 1" evidence="6">
    <location>
        <begin position="548"/>
        <end position="677"/>
    </location>
</feature>
<reference evidence="8" key="1">
    <citation type="submission" date="2016-04" db="EMBL/GenBank/DDBJ databases">
        <authorList>
            <person name="Evans L.H."/>
            <person name="Alamgir A."/>
            <person name="Owens N."/>
            <person name="Weber N.D."/>
            <person name="Virtaneva K."/>
            <person name="Barbian K."/>
            <person name="Babar A."/>
            <person name="Rosenke K."/>
        </authorList>
    </citation>
    <scope>NUCLEOTIDE SEQUENCE [LARGE SCALE GENOMIC DNA]</scope>
    <source>
        <strain evidence="8">CBS 101.48</strain>
    </source>
</reference>
<gene>
    <name evidence="8" type="primary">ABSGL_01684.1 scaffold 2091</name>
</gene>
<dbReference type="Pfam" id="PF08323">
    <property type="entry name" value="Glyco_transf_5"/>
    <property type="match status" value="1"/>
</dbReference>
<dbReference type="GO" id="GO:0016757">
    <property type="term" value="F:glycosyltransferase activity"/>
    <property type="evidence" value="ECO:0007669"/>
    <property type="project" value="UniProtKB-KW"/>
</dbReference>
<dbReference type="InParanoid" id="A0A163LSX0"/>
<evidence type="ECO:0000256" key="2">
    <source>
        <dbReference type="ARBA" id="ARBA00022676"/>
    </source>
</evidence>
<dbReference type="OrthoDB" id="512920at2759"/>
<dbReference type="InterPro" id="IPR013534">
    <property type="entry name" value="Starch_synth_cat_dom"/>
</dbReference>
<evidence type="ECO:0000256" key="1">
    <source>
        <dbReference type="ARBA" id="ARBA00004602"/>
    </source>
</evidence>
<feature type="domain" description="Starch synthase catalytic" evidence="7">
    <location>
        <begin position="48"/>
        <end position="107"/>
    </location>
</feature>
<dbReference type="SUPFAM" id="SSF53756">
    <property type="entry name" value="UDP-Glycosyltransferase/glycogen phosphorylase"/>
    <property type="match status" value="1"/>
</dbReference>
<evidence type="ECO:0000259" key="7">
    <source>
        <dbReference type="Pfam" id="PF08323"/>
    </source>
</evidence>
<dbReference type="Proteomes" id="UP000078561">
    <property type="component" value="Unassembled WGS sequence"/>
</dbReference>
<dbReference type="PANTHER" id="PTHR45825">
    <property type="entry name" value="GRANULE-BOUND STARCH SYNTHASE 1, CHLOROPLASTIC/AMYLOPLASTIC"/>
    <property type="match status" value="1"/>
</dbReference>
<evidence type="ECO:0000313" key="8">
    <source>
        <dbReference type="EMBL" id="SAL96288.1"/>
    </source>
</evidence>
<keyword evidence="4" id="KW-0035">Amyloplast</keyword>
<dbReference type="OMA" id="KGLPQEW"/>
<keyword evidence="2" id="KW-0328">Glycosyltransferase</keyword>
<evidence type="ECO:0000256" key="4">
    <source>
        <dbReference type="ARBA" id="ARBA00023234"/>
    </source>
</evidence>
<dbReference type="PANTHER" id="PTHR45825:SF11">
    <property type="entry name" value="ALPHA AMYLASE DOMAIN-CONTAINING PROTEIN"/>
    <property type="match status" value="1"/>
</dbReference>
<organism evidence="8">
    <name type="scientific">Absidia glauca</name>
    <name type="common">Pin mould</name>
    <dbReference type="NCBI Taxonomy" id="4829"/>
    <lineage>
        <taxon>Eukaryota</taxon>
        <taxon>Fungi</taxon>
        <taxon>Fungi incertae sedis</taxon>
        <taxon>Mucoromycota</taxon>
        <taxon>Mucoromycotina</taxon>
        <taxon>Mucoromycetes</taxon>
        <taxon>Mucorales</taxon>
        <taxon>Cunninghamellaceae</taxon>
        <taxon>Absidia</taxon>
    </lineage>
</organism>
<dbReference type="Gene3D" id="3.40.50.2000">
    <property type="entry name" value="Glycogen Phosphorylase B"/>
    <property type="match status" value="3"/>
</dbReference>
<feature type="region of interest" description="Disordered" evidence="5">
    <location>
        <begin position="144"/>
        <end position="166"/>
    </location>
</feature>
<protein>
    <submittedName>
        <fullName evidence="8">Uncharacterized protein</fullName>
    </submittedName>
</protein>
<proteinExistence type="predicted"/>
<keyword evidence="3" id="KW-0808">Transferase</keyword>
<evidence type="ECO:0000256" key="5">
    <source>
        <dbReference type="SAM" id="MobiDB-lite"/>
    </source>
</evidence>
<dbReference type="CDD" id="cd01635">
    <property type="entry name" value="Glycosyltransferase_GTB-type"/>
    <property type="match status" value="1"/>
</dbReference>
<keyword evidence="4" id="KW-0934">Plastid</keyword>
<evidence type="ECO:0000313" key="9">
    <source>
        <dbReference type="Proteomes" id="UP000078561"/>
    </source>
</evidence>
<dbReference type="InterPro" id="IPR001296">
    <property type="entry name" value="Glyco_trans_1"/>
</dbReference>
<evidence type="ECO:0000259" key="6">
    <source>
        <dbReference type="Pfam" id="PF00534"/>
    </source>
</evidence>
<sequence>MGHSHSCKLKLTDLSDLHPALRQYPKVTYKPLDQTSFPSTEWRNSTSVYHITKEFGPATMGGMGMILTALATEQQRTGQVDVNVVLPYYSYLKHKRKGEELHRVADLVMYIQDKQQQPQQQSGATAFDSSPLSSSSYLSSSAYKSVSHESSASTRASSEAKSRSRSVLGTLTGEQDHTQQPQPQQQQWVPLEFRVTKWNYVTTPPPPAVNRTTWYIDDHGSNQTLPAGMQRPSLKHEKLAVYLIGPGNRTPFSMAFRARNPVEIYSSPKGLPQEWKDQYFLKAAATFLSFQASAASHDQSLFAPPSDLVSPSGVDVVHIHGATNAYLAHYLQDPTLWNTALPKPSVVYTMHDYLDELQYTNTVANVHRFDHSPPLMKAPSADLVPGSAGLSTVLPDIVKGESYDSPLVTPTIHGNRMFMSSLAIDLANVVTFVSQTMAIEMVEGRLDFYLKELVMDNVLRKAMRGRFFGVSNGVDYRHSHPFQSKRLAKAKLAYPTYAWQQLTTPGISTQQGQQRFVLSGNVTTDYVSAQKDRAKRWLIRKKFLSEGDKHRQIVLYVGRFQYNKGLASFERAIQAFIKHNMILVIIGQPNNYPLDQVKQWQHKYPGHVHVLTTAQEQKSWLMYVRAATDLVFVPSLTESFGLVAAEGLMFGCPVLSTGAGGLKEFLVDRQQGTTTIPAQSLETHPYNAYLYRLDQQQEATTEDSMDSLEKAIEDAARDYLYLAKHRADRELFTLHMIDNALALGWRRRPKPAANNRHQQQLQPALNGPVYDYLRIYDLAIQDQYSKSNIGIKNSLLP</sequence>
<dbReference type="Pfam" id="PF00534">
    <property type="entry name" value="Glycos_transf_1"/>
    <property type="match status" value="1"/>
</dbReference>